<evidence type="ECO:0000256" key="1">
    <source>
        <dbReference type="SAM" id="MobiDB-lite"/>
    </source>
</evidence>
<dbReference type="InParanoid" id="A0A1Y2GCQ2"/>
<feature type="non-terminal residue" evidence="2">
    <location>
        <position position="335"/>
    </location>
</feature>
<accession>A0A1Y2GCQ2</accession>
<feature type="region of interest" description="Disordered" evidence="1">
    <location>
        <begin position="19"/>
        <end position="84"/>
    </location>
</feature>
<comment type="caution">
    <text evidence="2">The sequence shown here is derived from an EMBL/GenBank/DDBJ whole genome shotgun (WGS) entry which is preliminary data.</text>
</comment>
<feature type="compositionally biased region" description="Low complexity" evidence="1">
    <location>
        <begin position="299"/>
        <end position="322"/>
    </location>
</feature>
<dbReference type="GeneID" id="33567164"/>
<evidence type="ECO:0000313" key="2">
    <source>
        <dbReference type="EMBL" id="ORZ07205.1"/>
    </source>
</evidence>
<feature type="region of interest" description="Disordered" evidence="1">
    <location>
        <begin position="164"/>
        <end position="192"/>
    </location>
</feature>
<keyword evidence="3" id="KW-1185">Reference proteome</keyword>
<reference evidence="2 3" key="1">
    <citation type="submission" date="2016-07" db="EMBL/GenBank/DDBJ databases">
        <title>Pervasive Adenine N6-methylation of Active Genes in Fungi.</title>
        <authorList>
            <consortium name="DOE Joint Genome Institute"/>
            <person name="Mondo S.J."/>
            <person name="Dannebaum R.O."/>
            <person name="Kuo R.C."/>
            <person name="Labutti K."/>
            <person name="Haridas S."/>
            <person name="Kuo A."/>
            <person name="Salamov A."/>
            <person name="Ahrendt S.R."/>
            <person name="Lipzen A."/>
            <person name="Sullivan W."/>
            <person name="Andreopoulos W.B."/>
            <person name="Clum A."/>
            <person name="Lindquist E."/>
            <person name="Daum C."/>
            <person name="Ramamoorthy G.K."/>
            <person name="Gryganskyi A."/>
            <person name="Culley D."/>
            <person name="Magnuson J.K."/>
            <person name="James T.Y."/>
            <person name="O'Malley M.A."/>
            <person name="Stajich J.E."/>
            <person name="Spatafora J.W."/>
            <person name="Visel A."/>
            <person name="Grigoriev I.V."/>
        </authorList>
    </citation>
    <scope>NUCLEOTIDE SEQUENCE [LARGE SCALE GENOMIC DNA]</scope>
    <source>
        <strain evidence="2 3">NRRL 3116</strain>
    </source>
</reference>
<feature type="compositionally biased region" description="Low complexity" evidence="1">
    <location>
        <begin position="170"/>
        <end position="188"/>
    </location>
</feature>
<dbReference type="Proteomes" id="UP000193648">
    <property type="component" value="Unassembled WGS sequence"/>
</dbReference>
<gene>
    <name evidence="2" type="ORF">BCR41DRAFT_360187</name>
</gene>
<evidence type="ECO:0000313" key="3">
    <source>
        <dbReference type="Proteomes" id="UP000193648"/>
    </source>
</evidence>
<dbReference type="RefSeq" id="XP_021877868.1">
    <property type="nucleotide sequence ID" value="XM_022025320.1"/>
</dbReference>
<dbReference type="AlphaFoldDB" id="A0A1Y2GCQ2"/>
<feature type="compositionally biased region" description="Basic residues" evidence="1">
    <location>
        <begin position="67"/>
        <end position="82"/>
    </location>
</feature>
<feature type="region of interest" description="Disordered" evidence="1">
    <location>
        <begin position="278"/>
        <end position="335"/>
    </location>
</feature>
<dbReference type="OrthoDB" id="2418445at2759"/>
<protein>
    <submittedName>
        <fullName evidence="2">Uncharacterized protein</fullName>
    </submittedName>
</protein>
<feature type="region of interest" description="Disordered" evidence="1">
    <location>
        <begin position="122"/>
        <end position="151"/>
    </location>
</feature>
<organism evidence="2 3">
    <name type="scientific">Lobosporangium transversale</name>
    <dbReference type="NCBI Taxonomy" id="64571"/>
    <lineage>
        <taxon>Eukaryota</taxon>
        <taxon>Fungi</taxon>
        <taxon>Fungi incertae sedis</taxon>
        <taxon>Mucoromycota</taxon>
        <taxon>Mortierellomycotina</taxon>
        <taxon>Mortierellomycetes</taxon>
        <taxon>Mortierellales</taxon>
        <taxon>Mortierellaceae</taxon>
        <taxon>Lobosporangium</taxon>
    </lineage>
</organism>
<name>A0A1Y2GCQ2_9FUNG</name>
<feature type="compositionally biased region" description="Polar residues" evidence="1">
    <location>
        <begin position="131"/>
        <end position="151"/>
    </location>
</feature>
<feature type="compositionally biased region" description="Basic and acidic residues" evidence="1">
    <location>
        <begin position="24"/>
        <end position="37"/>
    </location>
</feature>
<sequence>MSQPTKPTSYLRVAAKILRTLNRSNDKKSSTKPKDSTKTTSSSISESFTSTASTTSSFQHSNGRRLSYSHHHPASFQHHHQTYRTEKYDSPLYTLQRRRNTDSTLPAPGTIKAQHCTTAAKTTPKDVLSFPSPTRSMTTVSASKTCRQSGSPTIRPLINSHYDVQHTPTSFSPSASVSSSTSLSRSNSLPNYRRKQIPSQIATLPLSQQQQQKQQQRLKYQSAMAPTIEEGNLAQTAILSQDIAFPISTKAQSNNCNNDSEILKQEQCNIYYKPVGTPRGPAKWRRSDDSKTIASSRYSNSPMSVSVPSSASMSPVSPISPMFEAPSRSMTNTSL</sequence>
<dbReference type="EMBL" id="MCFF01000042">
    <property type="protein sequence ID" value="ORZ07205.1"/>
    <property type="molecule type" value="Genomic_DNA"/>
</dbReference>
<feature type="compositionally biased region" description="Low complexity" evidence="1">
    <location>
        <begin position="38"/>
        <end position="57"/>
    </location>
</feature>
<proteinExistence type="predicted"/>